<gene>
    <name evidence="1" type="ORF">LJ752_01225</name>
</gene>
<keyword evidence="2" id="KW-1185">Reference proteome</keyword>
<dbReference type="Proteomes" id="UP001139168">
    <property type="component" value="Unassembled WGS sequence"/>
</dbReference>
<comment type="caution">
    <text evidence="1">The sequence shown here is derived from an EMBL/GenBank/DDBJ whole genome shotgun (WGS) entry which is preliminary data.</text>
</comment>
<protein>
    <submittedName>
        <fullName evidence="1">Uncharacterized protein</fullName>
    </submittedName>
</protein>
<proteinExistence type="predicted"/>
<reference evidence="1" key="1">
    <citation type="submission" date="2021-10" db="EMBL/GenBank/DDBJ databases">
        <title>Novel species in genus Arthrobacter.</title>
        <authorList>
            <person name="Liu Y."/>
        </authorList>
    </citation>
    <scope>NUCLEOTIDE SEQUENCE</scope>
    <source>
        <strain evidence="1">Zg-Y786</strain>
    </source>
</reference>
<dbReference type="RefSeq" id="WP_227889515.1">
    <property type="nucleotide sequence ID" value="NZ_JAJFZQ010000001.1"/>
</dbReference>
<accession>A0ABS8GDI4</accession>
<organism evidence="1 2">
    <name type="scientific">Arthrobacter gengyunqii</name>
    <dbReference type="NCBI Taxonomy" id="2886940"/>
    <lineage>
        <taxon>Bacteria</taxon>
        <taxon>Bacillati</taxon>
        <taxon>Actinomycetota</taxon>
        <taxon>Actinomycetes</taxon>
        <taxon>Micrococcales</taxon>
        <taxon>Micrococcaceae</taxon>
        <taxon>Arthrobacter</taxon>
    </lineage>
</organism>
<sequence length="188" mass="20706">MSNYSTPERPVPTPIPNPARTLTLWEDGVQLDFTFADCMKYHGPGFPGGVAHAFAALGRALPELAARSANGRVERRDIRVRTPFAGPGARDAFELVTRAVTGDRYSVLPELARPERGNTLARYVFEVSSGEAQVTCVLLDDGIVTDEFIELTAKPDKAAAELAHLEVLKIEMRDRILERDPVRVYGLE</sequence>
<evidence type="ECO:0000313" key="1">
    <source>
        <dbReference type="EMBL" id="MCC3264667.1"/>
    </source>
</evidence>
<name>A0ABS8GDI4_9MICC</name>
<dbReference type="EMBL" id="JAJFZQ010000001">
    <property type="protein sequence ID" value="MCC3264667.1"/>
    <property type="molecule type" value="Genomic_DNA"/>
</dbReference>
<evidence type="ECO:0000313" key="2">
    <source>
        <dbReference type="Proteomes" id="UP001139168"/>
    </source>
</evidence>